<evidence type="ECO:0000313" key="1">
    <source>
        <dbReference type="EMBL" id="VVU99598.1"/>
    </source>
</evidence>
<comment type="caution">
    <text evidence="1">The sequence shown here is derived from an EMBL/GenBank/DDBJ whole genome shotgun (WGS) entry which is preliminary data.</text>
</comment>
<evidence type="ECO:0000313" key="2">
    <source>
        <dbReference type="Proteomes" id="UP000356253"/>
    </source>
</evidence>
<dbReference type="Proteomes" id="UP000356253">
    <property type="component" value="Unassembled WGS sequence"/>
</dbReference>
<organism evidence="1 2">
    <name type="scientific">Mesonia oceanica</name>
    <dbReference type="NCBI Taxonomy" id="2687242"/>
    <lineage>
        <taxon>Bacteria</taxon>
        <taxon>Pseudomonadati</taxon>
        <taxon>Bacteroidota</taxon>
        <taxon>Flavobacteriia</taxon>
        <taxon>Flavobacteriales</taxon>
        <taxon>Flavobacteriaceae</taxon>
        <taxon>Mesonia</taxon>
    </lineage>
</organism>
<sequence>MDFSTSKYFFTFLLFSCVLGINAQTVEVNNQFSGNQINIGAVLTGAEDPDSASASATTANAYSYIKIFIDENTPLGTNDAAIENQVGDFEDFSYSIKLKITATDYANGLYEEEKVFSLERYNYQAGDFVDNQYYKLENAKQVEVKVLELITEYPNVSSTATPANVTVELGFAATRYYALDEQTLPSLTITSQTYTDEDGNTWDRDVLLNWNSINGAERYELEWTWIDNFNQIVGGPDLTASQVELTEAQFQHNSSRISTSKTNYSIPLVYSKGYLVFRVRAVGRFVNEVDKELFGPWSISGSSLQTVQQWGSYYPVQNVNHDTKNWQFQASYAEDGKKKEVLSYFDGSLRNRQTITNINTDNLTIVGETVYDTQGRAAIEILPVPTSTVSNTSNEGLHYYKNFNQNMDGDKYNHLDFDWTVEEACNNLAKGMKASSGASKYYSDSELQNNYQDFVPDAQNFPFSQIEYTQDNTGRIARKGGVGPNHQLGTNNEMKYFYGIPTQQELNRLFGNNVGNANFYKKNVVVDPNLQVSVSYIDPKGKTIATALAGNHPANNDGKILEPLEDEVHGAHQTVVTDLLNKDNFADPDTNQDNNVLFTTGNFANYYDGLLSDSQRLVTTEPTDLKVDYSFTVPAKTFNSPENDMCFLYPLVYDLEIDVTNNCGESMLETNHFEPLKSTVGEYNYNATSGYIEATPNATTQLSYSLENPIPIPGLNVGAYGIKKELKVNEDALEVFAEDYVRRLTDKNNVCYVDWDDFAPNTSIEGCFQSCQDCIDGLGFSNKEEYRNYMLSPENGFYNVSDYGDGTTSSVEWQQLIARFEREFELMVEACMQPCRVDGTSLTNTNVAESISVVNAIGVMVSDMQPHGGQYGISYEADDEDDEEMTVTVDQSLGQEGAIYNIYNEGDENGENANQLVYIETNSGNPIFHDENINWRNPIHYKFTDSNGSPNHYFTPSGEIAYVYVEKIETPENSNQNPEYNPPLLAGISNNDLEPTTSPTTFMVEPQFLANLEDFVSSYQSNWGESLIVYHPEYKYLEYTIDVAEQISQINLNIYDEDNNSYTSTNITLNSDGFDNLLEEATSFTIAKNMGLLGNPCFLLEKDPFFTLQSGLGVDINGDSFYEVKNEIMKMALGCGNYVNNGDYEGMSASIIQVSYANAICNSIEVCENSDLTALTNQQVLSSVNNLSTTQKNRFWESYRGHYLSLKQKINYVLMNYYAASQGGYNGCIENGEYDSSLNGVDNVIEDYYNNNISSISFSEPSETVCNSITGDEYQYKTRRFIPIDNLYDSEEDNQDILDSLGEFADYHNLINSGLCPLALDLQAFLNGFVEENPDILGIRNYTGLYLSQDLFTNFGGIIGSNINLQIKGTPINSQDFSLDLMTSGGTIEKISLSLPANSFVWNEYGTDWMILHMDQLNYTNYINGNPDVFNFQILAVVKDFSTGTYSEVVISGETHAQIGECYIGDPTSPSGPGEVIDDVNCDSSVCTPPFIENKDEAFKDFFTEILNNGYYLSNSSVDIELSETVREWFLVMENISEEDVNNAKIVNFVHCKNSSLISTTLKLGLDYIILADNSSGVGVSFDFQSASSIESVVVMPFGNAGSGPGDGFFGVNGHGSGKWVNGNPYSYCYPSPNLSSYGIACGTGSSDLDYESSSSARSSLEQSSIESSTSRQNVLLGLIDTESQILLNSNNQTYVSDMLDCSTYNLEQVKLYYEINMKNLINAILNNGSANINLADQLPNAYSLFLKEFFYKNFIYSGYISEDWDFNPNQAKFIDSSSALANSEDSYIYFDEIDVKFRLFEGSLLNQVNHVENIVVNYGPDEWSDFVGVLTSYGNINYIDNDDNTITEYIRFDIDYKNRSYQSIFMGFCAHPQSCPCVPQTVAPVTCTPDSYIKFLKDLDRKVRDYRAPEYYNQEYFCSAKYQYLVDDYLYYLDKLNITSVQDMGYITIAEFGATEANYGYNGMTAIINEYANYYNNDYLPDFLDTHTETDSPMAWGDFVSIYFDVNPDICPPALLPVNVKINLPDVKSECDVFTKNITEAYNQDAYYAYVETLKQKFIKEYIEYATSAVVEHFDLSYFDKEYQYTLYYYDQAGNLTQTVPPEGVDRNNQQHTLKTEYKYNSLNQLVWQKTPDAGVTRFAYDALGRIVASQNEKQLNELSGNLEKYSYTRYDALGRIIEAGEVELSNGYQINSNGKLMYGSTTEAHVNQPDFPYNLAGNNKFHDVTKTFYDDINNVDLYYLYAGPGGGLAEPYAGNSRNRVVAVLYYEEYNGDDSLTDGSLDGWVDNFIIYDYDIHGNVKQMLTLIADKDKLQEGIFLNPISVNYKYDLISGNVNKVTLQQGKQDQFIHRFSYDADNRITKVETSEDGYIWEEDAEYQYYNHGPLARVLLGDKKVQGIDYVYTLQGWLKGVNNEHLDLHEVGKDAVANNVARDAFSYSLSYYDGDYQPRVNSIASPFALSQNYYASNTDLMNGNVRGMTTALLDVEEQPLDKTFNTYTYDQLNRITAMNSQYGDPYGVVNGNAGPKTSYSYDRNGNLKTLFRSGKTENGGIADMDNLTYHYNLDASNKLINNRLRRLGDAITSNNFDNDIKNHTNNYQYDEIGQLTQDLDENIQNIEWTASGKVRRIEKVTPEDEVYKFEYDGLGNRIAKHDYAQRKVYYYARDAQGNVLAVYEAEDERVGQDPTTIDYDLILESATVNTIGNVLQALNNIEVAGGLNTYTVEPNAQLDLEAGNSITLKPGFHSKLESDFHAKIVNNLEAPTNLEYKISEQHIYGSSRIGINYPKDNIVQTIEDNENYTGRAAAYSVINTELYKNDIGNKKYELSNHLGNVLSVISDRKNYRPGPYGDEVFTPDVIAYNDYYPFGMLQPNRHASTPDYRYGFQGQEMDNEIKGEGNSINYKYRMHDPRIGRFFAVDPLAAKYPWNSPYAFSENQVIKFIELEGLEKKNNNGDWTLGSLFDKMFGEWSGLNLADNLDPDYNVKSEKEFQKKLQSLPAVEKKFKNKVARASREAKYATYTVGAIASLPFAAGASVELGAAALPYIGAEISLMAESGPLWVKMIGSSFALNSTRLKIISGGSTFVDQTLTNGFGNADWFDIGMSTMTSNLGGTVLGGRYNYTFNNGWETQSISDFGVDVASGVFGGKLGDGLGNGLKNLDYKAAKNSLEFSGNTILQMGTSEMFNYVKNFIFGEEED</sequence>
<dbReference type="EMBL" id="CABVMM010000003">
    <property type="protein sequence ID" value="VVU99598.1"/>
    <property type="molecule type" value="Genomic_DNA"/>
</dbReference>
<proteinExistence type="predicted"/>
<accession>A0AC61Y521</accession>
<protein>
    <submittedName>
        <fullName evidence="1">Uncharacterized protein</fullName>
    </submittedName>
</protein>
<keyword evidence="2" id="KW-1185">Reference proteome</keyword>
<name>A0AC61Y521_9FLAO</name>
<reference evidence="1" key="1">
    <citation type="submission" date="2019-09" db="EMBL/GenBank/DDBJ databases">
        <authorList>
            <person name="Rodrigo-Torres L."/>
            <person name="Arahal R. D."/>
            <person name="Lucena T."/>
        </authorList>
    </citation>
    <scope>NUCLEOTIDE SEQUENCE</scope>
    <source>
        <strain evidence="1">ISS653</strain>
    </source>
</reference>
<gene>
    <name evidence="1" type="ORF">FVB9532_00853</name>
</gene>